<accession>A0A1H0T6T7</accession>
<organism evidence="2 3">
    <name type="scientific">Actinokineospora alba</name>
    <dbReference type="NCBI Taxonomy" id="504798"/>
    <lineage>
        <taxon>Bacteria</taxon>
        <taxon>Bacillati</taxon>
        <taxon>Actinomycetota</taxon>
        <taxon>Actinomycetes</taxon>
        <taxon>Pseudonocardiales</taxon>
        <taxon>Pseudonocardiaceae</taxon>
        <taxon>Actinokineospora</taxon>
    </lineage>
</organism>
<protein>
    <submittedName>
        <fullName evidence="2">Uncharacterized protein</fullName>
    </submittedName>
</protein>
<evidence type="ECO:0000313" key="3">
    <source>
        <dbReference type="Proteomes" id="UP000199651"/>
    </source>
</evidence>
<dbReference type="EMBL" id="FNJB01000009">
    <property type="protein sequence ID" value="SDP49521.1"/>
    <property type="molecule type" value="Genomic_DNA"/>
</dbReference>
<sequence>MTATLWIVTAVLFAAFLIWSLRRANQTFSTIMREERERTADLDADERTPHHLGKHPQS</sequence>
<reference evidence="3" key="1">
    <citation type="submission" date="2016-10" db="EMBL/GenBank/DDBJ databases">
        <authorList>
            <person name="Varghese N."/>
            <person name="Submissions S."/>
        </authorList>
    </citation>
    <scope>NUCLEOTIDE SEQUENCE [LARGE SCALE GENOMIC DNA]</scope>
    <source>
        <strain evidence="3">IBRC-M 10655</strain>
    </source>
</reference>
<keyword evidence="3" id="KW-1185">Reference proteome</keyword>
<evidence type="ECO:0000256" key="1">
    <source>
        <dbReference type="SAM" id="MobiDB-lite"/>
    </source>
</evidence>
<gene>
    <name evidence="2" type="ORF">SAMN05192558_109289</name>
</gene>
<feature type="region of interest" description="Disordered" evidence="1">
    <location>
        <begin position="35"/>
        <end position="58"/>
    </location>
</feature>
<dbReference type="Proteomes" id="UP000199651">
    <property type="component" value="Unassembled WGS sequence"/>
</dbReference>
<dbReference type="AlphaFoldDB" id="A0A1H0T6T7"/>
<proteinExistence type="predicted"/>
<evidence type="ECO:0000313" key="2">
    <source>
        <dbReference type="EMBL" id="SDP49521.1"/>
    </source>
</evidence>
<feature type="compositionally biased region" description="Basic and acidic residues" evidence="1">
    <location>
        <begin position="35"/>
        <end position="49"/>
    </location>
</feature>
<dbReference type="STRING" id="504798.SAMN05421871_11186"/>
<name>A0A1H0T6T7_9PSEU</name>